<comment type="caution">
    <text evidence="4">The sequence shown here is derived from an EMBL/GenBank/DDBJ whole genome shotgun (WGS) entry which is preliminary data.</text>
</comment>
<name>A0ABR0LQS8_9PEZI</name>
<dbReference type="InterPro" id="IPR020904">
    <property type="entry name" value="Sc_DH/Rdtase_CS"/>
</dbReference>
<keyword evidence="3" id="KW-0560">Oxidoreductase</keyword>
<dbReference type="EMBL" id="JAVRRA010016433">
    <property type="protein sequence ID" value="KAK5202016.1"/>
    <property type="molecule type" value="Genomic_DNA"/>
</dbReference>
<dbReference type="SUPFAM" id="SSF51735">
    <property type="entry name" value="NAD(P)-binding Rossmann-fold domains"/>
    <property type="match status" value="1"/>
</dbReference>
<protein>
    <submittedName>
        <fullName evidence="4">Uncharacterized protein</fullName>
    </submittedName>
</protein>
<proteinExistence type="inferred from homology"/>
<dbReference type="PRINTS" id="PR00081">
    <property type="entry name" value="GDHRDH"/>
</dbReference>
<dbReference type="PROSITE" id="PS00061">
    <property type="entry name" value="ADH_SHORT"/>
    <property type="match status" value="1"/>
</dbReference>
<evidence type="ECO:0000313" key="5">
    <source>
        <dbReference type="Proteomes" id="UP001357485"/>
    </source>
</evidence>
<organism evidence="4 5">
    <name type="scientific">Cryomyces antarcticus</name>
    <dbReference type="NCBI Taxonomy" id="329879"/>
    <lineage>
        <taxon>Eukaryota</taxon>
        <taxon>Fungi</taxon>
        <taxon>Dikarya</taxon>
        <taxon>Ascomycota</taxon>
        <taxon>Pezizomycotina</taxon>
        <taxon>Dothideomycetes</taxon>
        <taxon>Dothideomycetes incertae sedis</taxon>
        <taxon>Cryomyces</taxon>
    </lineage>
</organism>
<dbReference type="CDD" id="cd05233">
    <property type="entry name" value="SDR_c"/>
    <property type="match status" value="1"/>
</dbReference>
<sequence length="134" mass="14156">MYTVQHCAAQMVKQKTGGNIVCISSAAGHHGCAPMTCAAYVASKHAVLGLVKQVAGELAEHGIRCNSISPGIMRTAMLKKIFEGTQGREELLSSGCMLKRVGEPDELHGAMLYLMSDASSYMTGNDILVNGGKL</sequence>
<dbReference type="Proteomes" id="UP001357485">
    <property type="component" value="Unassembled WGS sequence"/>
</dbReference>
<dbReference type="PANTHER" id="PTHR24321:SF15">
    <property type="entry name" value="OXIDOREDUCTASE UCPA"/>
    <property type="match status" value="1"/>
</dbReference>
<accession>A0ABR0LQS8</accession>
<reference evidence="4 5" key="1">
    <citation type="submission" date="2023-08" db="EMBL/GenBank/DDBJ databases">
        <title>Black Yeasts Isolated from many extreme environments.</title>
        <authorList>
            <person name="Coleine C."/>
            <person name="Stajich J.E."/>
            <person name="Selbmann L."/>
        </authorList>
    </citation>
    <scope>NUCLEOTIDE SEQUENCE [LARGE SCALE GENOMIC DNA]</scope>
    <source>
        <strain evidence="4 5">CCFEE 536</strain>
    </source>
</reference>
<keyword evidence="2" id="KW-0521">NADP</keyword>
<evidence type="ECO:0000256" key="3">
    <source>
        <dbReference type="ARBA" id="ARBA00023002"/>
    </source>
</evidence>
<dbReference type="PANTHER" id="PTHR24321">
    <property type="entry name" value="DEHYDROGENASES, SHORT CHAIN"/>
    <property type="match status" value="1"/>
</dbReference>
<evidence type="ECO:0000256" key="1">
    <source>
        <dbReference type="ARBA" id="ARBA00006484"/>
    </source>
</evidence>
<evidence type="ECO:0000256" key="2">
    <source>
        <dbReference type="ARBA" id="ARBA00022857"/>
    </source>
</evidence>
<dbReference type="Gene3D" id="3.40.50.720">
    <property type="entry name" value="NAD(P)-binding Rossmann-like Domain"/>
    <property type="match status" value="1"/>
</dbReference>
<dbReference type="Pfam" id="PF13561">
    <property type="entry name" value="adh_short_C2"/>
    <property type="match status" value="1"/>
</dbReference>
<evidence type="ECO:0000313" key="4">
    <source>
        <dbReference type="EMBL" id="KAK5202016.1"/>
    </source>
</evidence>
<comment type="similarity">
    <text evidence="1">Belongs to the short-chain dehydrogenases/reductases (SDR) family.</text>
</comment>
<dbReference type="InterPro" id="IPR002347">
    <property type="entry name" value="SDR_fam"/>
</dbReference>
<keyword evidence="5" id="KW-1185">Reference proteome</keyword>
<gene>
    <name evidence="4" type="ORF">LTR16_000684</name>
</gene>
<dbReference type="InterPro" id="IPR036291">
    <property type="entry name" value="NAD(P)-bd_dom_sf"/>
</dbReference>